<dbReference type="Pfam" id="PF03644">
    <property type="entry name" value="Glyco_hydro_85"/>
    <property type="match status" value="1"/>
</dbReference>
<dbReference type="PANTHER" id="PTHR13246">
    <property type="entry name" value="ENDO BETA N-ACETYLGLUCOSAMINIDASE"/>
    <property type="match status" value="1"/>
</dbReference>
<accession>A0AAV8W9C6</accession>
<organism evidence="2 3">
    <name type="scientific">Exocentrus adspersus</name>
    <dbReference type="NCBI Taxonomy" id="1586481"/>
    <lineage>
        <taxon>Eukaryota</taxon>
        <taxon>Metazoa</taxon>
        <taxon>Ecdysozoa</taxon>
        <taxon>Arthropoda</taxon>
        <taxon>Hexapoda</taxon>
        <taxon>Insecta</taxon>
        <taxon>Pterygota</taxon>
        <taxon>Neoptera</taxon>
        <taxon>Endopterygota</taxon>
        <taxon>Coleoptera</taxon>
        <taxon>Polyphaga</taxon>
        <taxon>Cucujiformia</taxon>
        <taxon>Chrysomeloidea</taxon>
        <taxon>Cerambycidae</taxon>
        <taxon>Lamiinae</taxon>
        <taxon>Acanthocinini</taxon>
        <taxon>Exocentrus</taxon>
    </lineage>
</organism>
<evidence type="ECO:0000259" key="1">
    <source>
        <dbReference type="Pfam" id="PF03644"/>
    </source>
</evidence>
<dbReference type="InterPro" id="IPR005201">
    <property type="entry name" value="TIM_ENGase"/>
</dbReference>
<comment type="caution">
    <text evidence="2">The sequence shown here is derived from an EMBL/GenBank/DDBJ whole genome shotgun (WGS) entry which is preliminary data.</text>
</comment>
<proteinExistence type="predicted"/>
<dbReference type="GO" id="GO:0005829">
    <property type="term" value="C:cytosol"/>
    <property type="evidence" value="ECO:0007669"/>
    <property type="project" value="UniProtKB-SubCell"/>
</dbReference>
<feature type="domain" description="Cytosolic endo-beta-N-acetylglucosaminidase TIM barrel" evidence="1">
    <location>
        <begin position="121"/>
        <end position="383"/>
    </location>
</feature>
<evidence type="ECO:0000313" key="2">
    <source>
        <dbReference type="EMBL" id="KAJ8922923.1"/>
    </source>
</evidence>
<gene>
    <name evidence="2" type="ORF">NQ315_001466</name>
</gene>
<dbReference type="AlphaFoldDB" id="A0AAV8W9C6"/>
<dbReference type="GO" id="GO:0033925">
    <property type="term" value="F:mannosyl-glycoprotein endo-beta-N-acetylglucosaminidase activity"/>
    <property type="evidence" value="ECO:0007669"/>
    <property type="project" value="UniProtKB-EC"/>
</dbReference>
<dbReference type="InterPro" id="IPR017853">
    <property type="entry name" value="GH"/>
</dbReference>
<reference evidence="2 3" key="1">
    <citation type="journal article" date="2023" name="Insect Mol. Biol.">
        <title>Genome sequencing provides insights into the evolution of gene families encoding plant cell wall-degrading enzymes in longhorned beetles.</title>
        <authorList>
            <person name="Shin N.R."/>
            <person name="Okamura Y."/>
            <person name="Kirsch R."/>
            <person name="Pauchet Y."/>
        </authorList>
    </citation>
    <scope>NUCLEOTIDE SEQUENCE [LARGE SCALE GENOMIC DNA]</scope>
    <source>
        <strain evidence="2">EAD_L_NR</strain>
    </source>
</reference>
<dbReference type="InterPro" id="IPR032979">
    <property type="entry name" value="ENGase"/>
</dbReference>
<dbReference type="CDD" id="cd06547">
    <property type="entry name" value="GH85_ENGase"/>
    <property type="match status" value="1"/>
</dbReference>
<dbReference type="EMBL" id="JANEYG010000005">
    <property type="protein sequence ID" value="KAJ8922923.1"/>
    <property type="molecule type" value="Genomic_DNA"/>
</dbReference>
<protein>
    <recommendedName>
        <fullName evidence="1">Cytosolic endo-beta-N-acetylglucosaminidase TIM barrel domain-containing protein</fullName>
    </recommendedName>
</protein>
<dbReference type="SUPFAM" id="SSF51445">
    <property type="entry name" value="(Trans)glycosidases"/>
    <property type="match status" value="1"/>
</dbReference>
<dbReference type="PANTHER" id="PTHR13246:SF1">
    <property type="entry name" value="CYTOSOLIC ENDO-BETA-N-ACETYLGLUCOSAMINIDASE"/>
    <property type="match status" value="1"/>
</dbReference>
<keyword evidence="3" id="KW-1185">Reference proteome</keyword>
<name>A0AAV8W9C6_9CUCU</name>
<dbReference type="Gene3D" id="3.20.20.80">
    <property type="entry name" value="Glycosidases"/>
    <property type="match status" value="1"/>
</dbReference>
<sequence>MEQEQDKCRYEFEPTPKKRLVEHRKMMPSVFVECHPITNLEDLEGVLEYPPRWVDRVEPLIPRAGTVVQNTLSDCHSDSKHYLARNRLDSRLVPKTLLCHDYKGGYQADKYLHYVNEDILGNGYTFYNWAQIDVFVYFSHHLITIPPLCWINVAHNNGVKVLGTIITEFGSGAELCNKKILKNYETMRVFARSLAQIVKIFGFDGWLLNIENAVENVNVLKEFVAYLTQLLHTENPGNLVIWYDSVTEEGKLDWQNELNAKNRCFFDACDGIFLNYSWSEKHLVNSVEAARHRNLDVFVGIDVFGRNMFGGGKLFTYKATEMASRYNLSLAVFAPGWTHETLEKSDTFFEQFLNRDSAFWSSLWPYFYTHPIRNYFTTNFYIGLDKASLNFLFFTCYNILNQQQQLSKFPHPKDTSAIQMYESIITLNNKCDCIQAATLRSRNVCLLTKQNLRKNVEYVHHLFVCDIEIADNTVVYFMTKNEEEATTRLSLTILTCDVNGKFRKIKLLAQQKDDTLDNATDLEVNASEESDVYDSVKSRYLTMVEKETWRLSVYMFNTKLCNVMEVGATIEGGDSVYLGAFGIENADGNFLKRK</sequence>
<dbReference type="Proteomes" id="UP001159042">
    <property type="component" value="Unassembled WGS sequence"/>
</dbReference>
<evidence type="ECO:0000313" key="3">
    <source>
        <dbReference type="Proteomes" id="UP001159042"/>
    </source>
</evidence>